<organism evidence="1 2">
    <name type="scientific">Naganishia adeliensis</name>
    <dbReference type="NCBI Taxonomy" id="92952"/>
    <lineage>
        <taxon>Eukaryota</taxon>
        <taxon>Fungi</taxon>
        <taxon>Dikarya</taxon>
        <taxon>Basidiomycota</taxon>
        <taxon>Agaricomycotina</taxon>
        <taxon>Tremellomycetes</taxon>
        <taxon>Filobasidiales</taxon>
        <taxon>Filobasidiaceae</taxon>
        <taxon>Naganishia</taxon>
    </lineage>
</organism>
<gene>
    <name evidence="1" type="ORF">QFC20_000012</name>
</gene>
<dbReference type="Proteomes" id="UP001230649">
    <property type="component" value="Unassembled WGS sequence"/>
</dbReference>
<dbReference type="EMBL" id="JASBWS010000001">
    <property type="protein sequence ID" value="KAJ9117734.1"/>
    <property type="molecule type" value="Genomic_DNA"/>
</dbReference>
<keyword evidence="2" id="KW-1185">Reference proteome</keyword>
<proteinExistence type="predicted"/>
<accession>A0ACC2X324</accession>
<evidence type="ECO:0000313" key="2">
    <source>
        <dbReference type="Proteomes" id="UP001230649"/>
    </source>
</evidence>
<reference evidence="1" key="1">
    <citation type="submission" date="2023-04" db="EMBL/GenBank/DDBJ databases">
        <title>Draft Genome sequencing of Naganishia species isolated from polar environments using Oxford Nanopore Technology.</title>
        <authorList>
            <person name="Leo P."/>
            <person name="Venkateswaran K."/>
        </authorList>
    </citation>
    <scope>NUCLEOTIDE SEQUENCE</scope>
    <source>
        <strain evidence="1">MNA-CCFEE 5262</strain>
    </source>
</reference>
<comment type="caution">
    <text evidence="1">The sequence shown here is derived from an EMBL/GenBank/DDBJ whole genome shotgun (WGS) entry which is preliminary data.</text>
</comment>
<protein>
    <submittedName>
        <fullName evidence="1">Uncharacterized protein</fullName>
    </submittedName>
</protein>
<evidence type="ECO:0000313" key="1">
    <source>
        <dbReference type="EMBL" id="KAJ9117734.1"/>
    </source>
</evidence>
<name>A0ACC2X324_9TREE</name>
<sequence length="224" mass="25347">MPSAITLPLAVRKAKDDLQEYEIIGNLHAAAFAQNPIYDLIFSKIEPSTALQWLWIDGAKQWAAKGVDTVLVLERTDIKELVVGAARYNKYDAAFKPQMWDDSEVVYPEGFDREENMRMSGPLLHWQQELMDKYGKFLFLQNFVIAPTHQRCGYGKWFLQRIIEIAKEEGMNIALTAGPEQSGFWGKLGFQDVGEPIAYGEDGSCGVVCKMLLELFKPSFQASE</sequence>